<reference evidence="2" key="1">
    <citation type="journal article" date="2014" name="Front. Microbiol.">
        <title>High frequency of phylogenetically diverse reductive dehalogenase-homologous genes in deep subseafloor sedimentary metagenomes.</title>
        <authorList>
            <person name="Kawai M."/>
            <person name="Futagami T."/>
            <person name="Toyoda A."/>
            <person name="Takaki Y."/>
            <person name="Nishi S."/>
            <person name="Hori S."/>
            <person name="Arai W."/>
            <person name="Tsubouchi T."/>
            <person name="Morono Y."/>
            <person name="Uchiyama I."/>
            <person name="Ito T."/>
            <person name="Fujiyama A."/>
            <person name="Inagaki F."/>
            <person name="Takami H."/>
        </authorList>
    </citation>
    <scope>NUCLEOTIDE SEQUENCE</scope>
    <source>
        <strain evidence="2">Expedition CK06-06</strain>
    </source>
</reference>
<dbReference type="PANTHER" id="PTHR48075:SF5">
    <property type="entry name" value="3-HYDROXYBUTYRYL-COA DEHYDROGENASE"/>
    <property type="match status" value="1"/>
</dbReference>
<dbReference type="Gene3D" id="3.40.50.720">
    <property type="entry name" value="NAD(P)-binding Rossmann-like Domain"/>
    <property type="match status" value="1"/>
</dbReference>
<dbReference type="InterPro" id="IPR036291">
    <property type="entry name" value="NAD(P)-bd_dom_sf"/>
</dbReference>
<dbReference type="InterPro" id="IPR006176">
    <property type="entry name" value="3-OHacyl-CoA_DH_NAD-bd"/>
</dbReference>
<dbReference type="EMBL" id="BARS01046447">
    <property type="protein sequence ID" value="GAG29601.1"/>
    <property type="molecule type" value="Genomic_DNA"/>
</dbReference>
<evidence type="ECO:0000259" key="1">
    <source>
        <dbReference type="Pfam" id="PF02737"/>
    </source>
</evidence>
<feature type="non-terminal residue" evidence="2">
    <location>
        <position position="246"/>
    </location>
</feature>
<feature type="domain" description="3-hydroxyacyl-CoA dehydrogenase NAD binding" evidence="1">
    <location>
        <begin position="38"/>
        <end position="160"/>
    </location>
</feature>
<dbReference type="SUPFAM" id="SSF51735">
    <property type="entry name" value="NAD(P)-binding Rossmann-fold domains"/>
    <property type="match status" value="1"/>
</dbReference>
<feature type="non-terminal residue" evidence="2">
    <location>
        <position position="1"/>
    </location>
</feature>
<dbReference type="PANTHER" id="PTHR48075">
    <property type="entry name" value="3-HYDROXYACYL-COA DEHYDROGENASE FAMILY PROTEIN"/>
    <property type="match status" value="1"/>
</dbReference>
<evidence type="ECO:0000313" key="2">
    <source>
        <dbReference type="EMBL" id="GAG29601.1"/>
    </source>
</evidence>
<protein>
    <recommendedName>
        <fullName evidence="1">3-hydroxyacyl-CoA dehydrogenase NAD binding domain-containing protein</fullName>
    </recommendedName>
</protein>
<dbReference type="GO" id="GO:0006631">
    <property type="term" value="P:fatty acid metabolic process"/>
    <property type="evidence" value="ECO:0007669"/>
    <property type="project" value="InterPro"/>
</dbReference>
<sequence>LIQQRIEALESEEKCKEFFAYHDMLKNLDFKKKLGNFESVGIVANKTDTKTIMDRLYTETEISKGVKDADFVIEAVSEKMELKQEIFKQLGEYSPPQAVLASNTSSMSITNIARDSKHPEKVIGMHFHTYFPITGMLIEITPGEKSSTESLEIGHEVAQRFPSLMGERFTVRLEKETPGLIANRLTGTGTLYFDWLMNQAIDNGISREQLDAADFSSEVADVIGIDTIYYVSKYFEETISPEFAPS</sequence>
<name>X0XXX8_9ZZZZ</name>
<gene>
    <name evidence="2" type="ORF">S01H1_69919</name>
</gene>
<dbReference type="GO" id="GO:0016491">
    <property type="term" value="F:oxidoreductase activity"/>
    <property type="evidence" value="ECO:0007669"/>
    <property type="project" value="TreeGrafter"/>
</dbReference>
<accession>X0XXX8</accession>
<comment type="caution">
    <text evidence="2">The sequence shown here is derived from an EMBL/GenBank/DDBJ whole genome shotgun (WGS) entry which is preliminary data.</text>
</comment>
<organism evidence="2">
    <name type="scientific">marine sediment metagenome</name>
    <dbReference type="NCBI Taxonomy" id="412755"/>
    <lineage>
        <taxon>unclassified sequences</taxon>
        <taxon>metagenomes</taxon>
        <taxon>ecological metagenomes</taxon>
    </lineage>
</organism>
<dbReference type="AlphaFoldDB" id="X0XXX8"/>
<dbReference type="GO" id="GO:0070403">
    <property type="term" value="F:NAD+ binding"/>
    <property type="evidence" value="ECO:0007669"/>
    <property type="project" value="InterPro"/>
</dbReference>
<proteinExistence type="predicted"/>
<dbReference type="Pfam" id="PF02737">
    <property type="entry name" value="3HCDH_N"/>
    <property type="match status" value="1"/>
</dbReference>